<dbReference type="SUPFAM" id="SSF55909">
    <property type="entry name" value="Pentein"/>
    <property type="match status" value="1"/>
</dbReference>
<dbReference type="GO" id="GO:0006525">
    <property type="term" value="P:arginine metabolic process"/>
    <property type="evidence" value="ECO:0007669"/>
    <property type="project" value="TreeGrafter"/>
</dbReference>
<feature type="active site" description="Nucleophile" evidence="3">
    <location>
        <position position="247"/>
    </location>
</feature>
<dbReference type="EMBL" id="CP060820">
    <property type="protein sequence ID" value="QNP40596.1"/>
    <property type="molecule type" value="Genomic_DNA"/>
</dbReference>
<dbReference type="PANTHER" id="PTHR12737">
    <property type="entry name" value="DIMETHYLARGININE DIMETHYLAMINOHYDROLASE"/>
    <property type="match status" value="1"/>
</dbReference>
<evidence type="ECO:0000313" key="5">
    <source>
        <dbReference type="Proteomes" id="UP000516018"/>
    </source>
</evidence>
<dbReference type="FunFam" id="3.75.10.10:FF:000004">
    <property type="entry name" value="N(G),N(G)-dimethylarginine dimethylaminohydrolase 1"/>
    <property type="match status" value="1"/>
</dbReference>
<dbReference type="Gene3D" id="3.75.10.10">
    <property type="entry name" value="L-arginine/glycine Amidinotransferase, Chain A"/>
    <property type="match status" value="1"/>
</dbReference>
<proteinExistence type="inferred from homology"/>
<keyword evidence="5" id="KW-1185">Reference proteome</keyword>
<dbReference type="GO" id="GO:0016597">
    <property type="term" value="F:amino acid binding"/>
    <property type="evidence" value="ECO:0007669"/>
    <property type="project" value="TreeGrafter"/>
</dbReference>
<feature type="active site" description="Proton donor" evidence="3">
    <location>
        <position position="160"/>
    </location>
</feature>
<accession>A0A7H0FX30</accession>
<evidence type="ECO:0000256" key="1">
    <source>
        <dbReference type="ARBA" id="ARBA00008532"/>
    </source>
</evidence>
<dbReference type="GO" id="GO:0016403">
    <property type="term" value="F:dimethylargininase activity"/>
    <property type="evidence" value="ECO:0007669"/>
    <property type="project" value="TreeGrafter"/>
</dbReference>
<sequence>MRIAITREVSPSLGDCQLTHVERTAIDIARADMQHRNYQRVLATLGCKVLALEAEPAMPDAVFVEDVAVVLDEVAVMTRPGAESRRAEGAGVAELLARYRPIRALQAPATLDGGDVLRVGRTLFVGQSGRSNAEGVAQLQDAIAEFGYRVQPVPIRGCLHLKSAVTAPRDDTLLIQPRWVDAASFPGFAIIEVDPGEEHAANVLRLGEVVVMPVCFPRTAQRLRDAGIEVVAVDVSELQKAEGATTCCSIVFDAPDA</sequence>
<protein>
    <submittedName>
        <fullName evidence="4">Dimethylargininase</fullName>
    </submittedName>
</protein>
<keyword evidence="2" id="KW-0378">Hydrolase</keyword>
<organism evidence="4 5">
    <name type="scientific">Agrilutibacter terrestris</name>
    <dbReference type="NCBI Taxonomy" id="2865112"/>
    <lineage>
        <taxon>Bacteria</taxon>
        <taxon>Pseudomonadati</taxon>
        <taxon>Pseudomonadota</taxon>
        <taxon>Gammaproteobacteria</taxon>
        <taxon>Lysobacterales</taxon>
        <taxon>Lysobacteraceae</taxon>
        <taxon>Agrilutibacter</taxon>
    </lineage>
</organism>
<dbReference type="GO" id="GO:0045429">
    <property type="term" value="P:positive regulation of nitric oxide biosynthetic process"/>
    <property type="evidence" value="ECO:0007669"/>
    <property type="project" value="TreeGrafter"/>
</dbReference>
<dbReference type="InterPro" id="IPR033199">
    <property type="entry name" value="DDAH-like"/>
</dbReference>
<dbReference type="Proteomes" id="UP000516018">
    <property type="component" value="Chromosome"/>
</dbReference>
<dbReference type="KEGG" id="lsx:H8B22_14200"/>
<dbReference type="GO" id="GO:0000052">
    <property type="term" value="P:citrulline metabolic process"/>
    <property type="evidence" value="ECO:0007669"/>
    <property type="project" value="TreeGrafter"/>
</dbReference>
<evidence type="ECO:0000313" key="4">
    <source>
        <dbReference type="EMBL" id="QNP40596.1"/>
    </source>
</evidence>
<dbReference type="AlphaFoldDB" id="A0A7H0FX30"/>
<gene>
    <name evidence="4" type="ORF">H8B22_14200</name>
</gene>
<evidence type="ECO:0000256" key="3">
    <source>
        <dbReference type="PIRSR" id="PIRSR633199-1"/>
    </source>
</evidence>
<dbReference type="PANTHER" id="PTHR12737:SF9">
    <property type="entry name" value="DIMETHYLARGININASE"/>
    <property type="match status" value="1"/>
</dbReference>
<dbReference type="RefSeq" id="WP_187712037.1">
    <property type="nucleotide sequence ID" value="NZ_CP060820.1"/>
</dbReference>
<comment type="similarity">
    <text evidence="1">Belongs to the DDAH family.</text>
</comment>
<evidence type="ECO:0000256" key="2">
    <source>
        <dbReference type="ARBA" id="ARBA00022801"/>
    </source>
</evidence>
<reference evidence="4 5" key="1">
    <citation type="submission" date="2020-08" db="EMBL/GenBank/DDBJ databases">
        <title>Lysobacter sp. II4 sp. nov., isolated from soil.</title>
        <authorList>
            <person name="Woo C.Y."/>
            <person name="Kim J."/>
        </authorList>
    </citation>
    <scope>NUCLEOTIDE SEQUENCE [LARGE SCALE GENOMIC DNA]</scope>
    <source>
        <strain evidence="4 5">II4</strain>
    </source>
</reference>
<name>A0A7H0FX30_9GAMM</name>